<feature type="compositionally biased region" description="Low complexity" evidence="2">
    <location>
        <begin position="243"/>
        <end position="255"/>
    </location>
</feature>
<evidence type="ECO:0000313" key="4">
    <source>
        <dbReference type="EMBL" id="MQY23929.1"/>
    </source>
</evidence>
<reference evidence="4 5" key="1">
    <citation type="submission" date="2019-10" db="EMBL/GenBank/DDBJ databases">
        <title>Nocardia macrotermitis sp. nov. and Nocardia aurantia sp. nov., isolated from the gut of fungus growing-termite Macrotermes natalensis.</title>
        <authorList>
            <person name="Benndorf R."/>
            <person name="Schwitalla J."/>
            <person name="Martin K."/>
            <person name="De Beer W."/>
            <person name="Kaster A.-K."/>
            <person name="Vollmers J."/>
            <person name="Poulsen M."/>
            <person name="Beemelmanns C."/>
        </authorList>
    </citation>
    <scope>NUCLEOTIDE SEQUENCE [LARGE SCALE GENOMIC DNA]</scope>
    <source>
        <strain evidence="4 5">RB20</strain>
    </source>
</reference>
<protein>
    <recommendedName>
        <fullName evidence="3">PPE domain-containing protein</fullName>
    </recommendedName>
</protein>
<dbReference type="InterPro" id="IPR038332">
    <property type="entry name" value="PPE_sf"/>
</dbReference>
<keyword evidence="5" id="KW-1185">Reference proteome</keyword>
<feature type="compositionally biased region" description="Polar residues" evidence="2">
    <location>
        <begin position="41"/>
        <end position="51"/>
    </location>
</feature>
<dbReference type="RefSeq" id="WP_153415681.1">
    <property type="nucleotide sequence ID" value="NZ_WEGK01000025.1"/>
</dbReference>
<accession>A0A7K0DE65</accession>
<dbReference type="OrthoDB" id="4571686at2"/>
<feature type="region of interest" description="Disordered" evidence="2">
    <location>
        <begin position="382"/>
        <end position="406"/>
    </location>
</feature>
<sequence>MGFSFSDFMSDLTSQFSTSVGPTQSAKNAGTAGKNARDAASTKNTTLSQNFHGDYTPEVVSTAMENFEGMSHDRIIQYRNSVVPTDMNSSVAAWETLADITNKKAESFRTDIEKLINNGWSGASAESAKTSVRKYADDVHSLQNAANMVANKLSDASATLTQVKAQIPDKAKRKSTSIAGIVTDVVAGPVGIATLGGQLMADHGRASNTQAEARAVMQQVYAKYLPEADKGVPKMPGVTTADNSGGASGPSNPASTAQSYSPTYNSNASSYGPSSSSGASTSSGTSTNPSSYNSGSTAYSSSLNLPDATTGNSSGATSMNSLNNTSTAGYSPSGSGTAGTTGGGGFNSSATGGGLGSSIPGTNSGTNSAATAANAANAAKSTNGLNSMMPHGQSKKEGDDAEHKSADYLRGIQEELLGPEQKFLPGGVIGGEYGDE</sequence>
<dbReference type="EMBL" id="WEGK01000025">
    <property type="protein sequence ID" value="MQY23929.1"/>
    <property type="molecule type" value="Genomic_DNA"/>
</dbReference>
<feature type="region of interest" description="Disordered" evidence="2">
    <location>
        <begin position="16"/>
        <end position="52"/>
    </location>
</feature>
<feature type="compositionally biased region" description="Basic and acidic residues" evidence="2">
    <location>
        <begin position="394"/>
        <end position="406"/>
    </location>
</feature>
<feature type="compositionally biased region" description="Gly residues" evidence="2">
    <location>
        <begin position="427"/>
        <end position="436"/>
    </location>
</feature>
<dbReference type="AlphaFoldDB" id="A0A7K0DE65"/>
<dbReference type="Gene3D" id="1.20.1260.20">
    <property type="entry name" value="PPE superfamily"/>
    <property type="match status" value="1"/>
</dbReference>
<evidence type="ECO:0000256" key="2">
    <source>
        <dbReference type="SAM" id="MobiDB-lite"/>
    </source>
</evidence>
<feature type="region of interest" description="Disordered" evidence="2">
    <location>
        <begin position="417"/>
        <end position="436"/>
    </location>
</feature>
<dbReference type="Pfam" id="PF00823">
    <property type="entry name" value="PPE"/>
    <property type="match status" value="1"/>
</dbReference>
<proteinExistence type="inferred from homology"/>
<feature type="compositionally biased region" description="Polar residues" evidence="2">
    <location>
        <begin position="307"/>
        <end position="324"/>
    </location>
</feature>
<comment type="caution">
    <text evidence="4">The sequence shown here is derived from an EMBL/GenBank/DDBJ whole genome shotgun (WGS) entry which is preliminary data.</text>
</comment>
<dbReference type="InterPro" id="IPR000030">
    <property type="entry name" value="PPE_dom"/>
</dbReference>
<gene>
    <name evidence="4" type="ORF">NRB20_70620</name>
</gene>
<feature type="compositionally biased region" description="Low complexity" evidence="2">
    <location>
        <begin position="325"/>
        <end position="335"/>
    </location>
</feature>
<evidence type="ECO:0000256" key="1">
    <source>
        <dbReference type="ARBA" id="ARBA00010652"/>
    </source>
</evidence>
<evidence type="ECO:0000313" key="5">
    <source>
        <dbReference type="Proteomes" id="UP000438448"/>
    </source>
</evidence>
<feature type="compositionally biased region" description="Gly residues" evidence="2">
    <location>
        <begin position="336"/>
        <end position="345"/>
    </location>
</feature>
<evidence type="ECO:0000259" key="3">
    <source>
        <dbReference type="Pfam" id="PF00823"/>
    </source>
</evidence>
<name>A0A7K0DE65_9NOCA</name>
<dbReference type="Proteomes" id="UP000438448">
    <property type="component" value="Unassembled WGS sequence"/>
</dbReference>
<feature type="region of interest" description="Disordered" evidence="2">
    <location>
        <begin position="229"/>
        <end position="345"/>
    </location>
</feature>
<dbReference type="SUPFAM" id="SSF140459">
    <property type="entry name" value="PE/PPE dimer-like"/>
    <property type="match status" value="1"/>
</dbReference>
<feature type="compositionally biased region" description="Low complexity" evidence="2">
    <location>
        <begin position="265"/>
        <end position="305"/>
    </location>
</feature>
<comment type="similarity">
    <text evidence="1">Belongs to the mycobacterial PPE family.</text>
</comment>
<feature type="domain" description="PPE" evidence="3">
    <location>
        <begin position="56"/>
        <end position="167"/>
    </location>
</feature>
<feature type="compositionally biased region" description="Polar residues" evidence="2">
    <location>
        <begin position="16"/>
        <end position="28"/>
    </location>
</feature>
<organism evidence="4 5">
    <name type="scientific">Nocardia macrotermitis</name>
    <dbReference type="NCBI Taxonomy" id="2585198"/>
    <lineage>
        <taxon>Bacteria</taxon>
        <taxon>Bacillati</taxon>
        <taxon>Actinomycetota</taxon>
        <taxon>Actinomycetes</taxon>
        <taxon>Mycobacteriales</taxon>
        <taxon>Nocardiaceae</taxon>
        <taxon>Nocardia</taxon>
    </lineage>
</organism>